<dbReference type="Proteomes" id="UP001652626">
    <property type="component" value="Chromosome 8"/>
</dbReference>
<evidence type="ECO:0000259" key="3">
    <source>
        <dbReference type="SMART" id="SM01117"/>
    </source>
</evidence>
<dbReference type="PANTHER" id="PTHR10281:SF4">
    <property type="entry name" value="NEUFERRICIN"/>
    <property type="match status" value="1"/>
</dbReference>
<proteinExistence type="inferred from homology"/>
<dbReference type="SUPFAM" id="SSF55856">
    <property type="entry name" value="Cytochrome b5-like heme/steroid binding domain"/>
    <property type="match status" value="1"/>
</dbReference>
<sequence length="259" mass="29787">MFLTLCSKSNLKYIIITVTIAIAAIILRKCNFTLKTDDDKLKRTNGPLVFSYDELAKYDGIYIDKLYLSVIGSIFDVTEGKKYYAKGSPYHYFVGKDGTRALVTGDFKDESSNKDHVLELSCDDVSTILHWRQTYREKYKFIGLLAGRYYDENGFETSYMSEFKHKIKLCKKEKEEAKNQDKLYPPCNISWSEEEGTRVWCTKTSGGIERGWVGVPRQLFTPGVEKPRCVCVNLEKNNSSMLKEYEGCPIKSTYCVFID</sequence>
<feature type="domain" description="Cytochrome b5 heme-binding" evidence="3">
    <location>
        <begin position="50"/>
        <end position="146"/>
    </location>
</feature>
<dbReference type="GO" id="GO:0016020">
    <property type="term" value="C:membrane"/>
    <property type="evidence" value="ECO:0007669"/>
    <property type="project" value="TreeGrafter"/>
</dbReference>
<dbReference type="AlphaFoldDB" id="A0A8B8ID39"/>
<dbReference type="GeneID" id="113399911"/>
<dbReference type="Gene3D" id="3.10.120.10">
    <property type="entry name" value="Cytochrome b5-like heme/steroid binding domain"/>
    <property type="match status" value="1"/>
</dbReference>
<evidence type="ECO:0000256" key="1">
    <source>
        <dbReference type="ARBA" id="ARBA00038357"/>
    </source>
</evidence>
<dbReference type="GO" id="GO:0012505">
    <property type="term" value="C:endomembrane system"/>
    <property type="evidence" value="ECO:0007669"/>
    <property type="project" value="TreeGrafter"/>
</dbReference>
<dbReference type="InterPro" id="IPR050577">
    <property type="entry name" value="MAPR/NEUFC/NENF-like"/>
</dbReference>
<gene>
    <name evidence="5" type="primary">LOC113399911</name>
</gene>
<keyword evidence="2" id="KW-0472">Membrane</keyword>
<evidence type="ECO:0000313" key="4">
    <source>
        <dbReference type="Proteomes" id="UP001652626"/>
    </source>
</evidence>
<keyword evidence="4" id="KW-1185">Reference proteome</keyword>
<keyword evidence="2" id="KW-0812">Transmembrane</keyword>
<evidence type="ECO:0000313" key="5">
    <source>
        <dbReference type="RefSeq" id="XP_026494970.1"/>
    </source>
</evidence>
<comment type="similarity">
    <text evidence="1">Belongs to the cytochrome b5 family. MAPR subfamily.</text>
</comment>
<name>A0A8B8ID39_VANTA</name>
<dbReference type="PANTHER" id="PTHR10281">
    <property type="entry name" value="MEMBRANE-ASSOCIATED PROGESTERONE RECEPTOR COMPONENT-RELATED"/>
    <property type="match status" value="1"/>
</dbReference>
<accession>A0A8B8ID39</accession>
<dbReference type="InterPro" id="IPR036400">
    <property type="entry name" value="Cyt_B5-like_heme/steroid_sf"/>
</dbReference>
<dbReference type="SMART" id="SM01117">
    <property type="entry name" value="Cyt-b5"/>
    <property type="match status" value="1"/>
</dbReference>
<protein>
    <submittedName>
        <fullName evidence="5">Neuferricin</fullName>
    </submittedName>
</protein>
<dbReference type="OMA" id="PPCNIEW"/>
<evidence type="ECO:0000256" key="2">
    <source>
        <dbReference type="SAM" id="Phobius"/>
    </source>
</evidence>
<dbReference type="InterPro" id="IPR001199">
    <property type="entry name" value="Cyt_B5-like_heme/steroid-bd"/>
</dbReference>
<organism evidence="4 5">
    <name type="scientific">Vanessa tameamea</name>
    <name type="common">Kamehameha butterfly</name>
    <dbReference type="NCBI Taxonomy" id="334116"/>
    <lineage>
        <taxon>Eukaryota</taxon>
        <taxon>Metazoa</taxon>
        <taxon>Ecdysozoa</taxon>
        <taxon>Arthropoda</taxon>
        <taxon>Hexapoda</taxon>
        <taxon>Insecta</taxon>
        <taxon>Pterygota</taxon>
        <taxon>Neoptera</taxon>
        <taxon>Endopterygota</taxon>
        <taxon>Lepidoptera</taxon>
        <taxon>Glossata</taxon>
        <taxon>Ditrysia</taxon>
        <taxon>Papilionoidea</taxon>
        <taxon>Nymphalidae</taxon>
        <taxon>Nymphalinae</taxon>
        <taxon>Vanessa</taxon>
    </lineage>
</organism>
<reference evidence="5" key="1">
    <citation type="submission" date="2025-08" db="UniProtKB">
        <authorList>
            <consortium name="RefSeq"/>
        </authorList>
    </citation>
    <scope>IDENTIFICATION</scope>
    <source>
        <tissue evidence="5">Whole body</tissue>
    </source>
</reference>
<keyword evidence="2" id="KW-1133">Transmembrane helix</keyword>
<dbReference type="OrthoDB" id="10257697at2759"/>
<dbReference type="RefSeq" id="XP_026494970.1">
    <property type="nucleotide sequence ID" value="XM_026639185.2"/>
</dbReference>
<feature type="transmembrane region" description="Helical" evidence="2">
    <location>
        <begin position="12"/>
        <end position="30"/>
    </location>
</feature>